<dbReference type="InterPro" id="IPR001188">
    <property type="entry name" value="Sperm_putr-bd"/>
</dbReference>
<dbReference type="PRINTS" id="PR00909">
    <property type="entry name" value="SPERMDNBNDNG"/>
</dbReference>
<dbReference type="SUPFAM" id="SSF53850">
    <property type="entry name" value="Periplasmic binding protein-like II"/>
    <property type="match status" value="1"/>
</dbReference>
<feature type="signal peptide" evidence="6">
    <location>
        <begin position="1"/>
        <end position="20"/>
    </location>
</feature>
<evidence type="ECO:0000256" key="5">
    <source>
        <dbReference type="PIRNR" id="PIRNR019574"/>
    </source>
</evidence>
<dbReference type="RefSeq" id="WP_160856058.1">
    <property type="nucleotide sequence ID" value="NZ_WUWG01000006.1"/>
</dbReference>
<evidence type="ECO:0000313" key="7">
    <source>
        <dbReference type="EMBL" id="MXU66501.1"/>
    </source>
</evidence>
<dbReference type="Proteomes" id="UP000436016">
    <property type="component" value="Unassembled WGS sequence"/>
</dbReference>
<proteinExistence type="inferred from homology"/>
<reference evidence="7 8" key="1">
    <citation type="submission" date="2019-12" db="EMBL/GenBank/DDBJ databases">
        <title>Strain KN286 was isolated from seawater, which was collected from Caroline Seamount in the tropical western Pacific.</title>
        <authorList>
            <person name="Wang Q."/>
        </authorList>
    </citation>
    <scope>NUCLEOTIDE SEQUENCE [LARGE SCALE GENOMIC DNA]</scope>
    <source>
        <strain evidence="7 8">KN286</strain>
    </source>
</reference>
<accession>A0A6B0U6K2</accession>
<dbReference type="InterPro" id="IPR006059">
    <property type="entry name" value="SBP"/>
</dbReference>
<protein>
    <recommendedName>
        <fullName evidence="5">Putrescine-binding periplasmic protein</fullName>
    </recommendedName>
</protein>
<dbReference type="EMBL" id="WUWG01000006">
    <property type="protein sequence ID" value="MXU66501.1"/>
    <property type="molecule type" value="Genomic_DNA"/>
</dbReference>
<keyword evidence="8" id="KW-1185">Reference proteome</keyword>
<keyword evidence="2 5" id="KW-0813">Transport</keyword>
<evidence type="ECO:0000256" key="2">
    <source>
        <dbReference type="ARBA" id="ARBA00022448"/>
    </source>
</evidence>
<dbReference type="GO" id="GO:0015846">
    <property type="term" value="P:polyamine transport"/>
    <property type="evidence" value="ECO:0007669"/>
    <property type="project" value="InterPro"/>
</dbReference>
<comment type="similarity">
    <text evidence="5">Belongs to the bacterial solute-binding protein PotD/PotF family.</text>
</comment>
<dbReference type="Pfam" id="PF13416">
    <property type="entry name" value="SBP_bac_8"/>
    <property type="match status" value="1"/>
</dbReference>
<evidence type="ECO:0000313" key="8">
    <source>
        <dbReference type="Proteomes" id="UP000436016"/>
    </source>
</evidence>
<comment type="subcellular location">
    <subcellularLocation>
        <location evidence="1 5">Periplasm</location>
    </subcellularLocation>
</comment>
<evidence type="ECO:0000256" key="3">
    <source>
        <dbReference type="ARBA" id="ARBA00022729"/>
    </source>
</evidence>
<dbReference type="AlphaFoldDB" id="A0A6B0U6K2"/>
<dbReference type="PANTHER" id="PTHR30222:SF12">
    <property type="entry name" value="NORSPERMIDINE SENSOR"/>
    <property type="match status" value="1"/>
</dbReference>
<dbReference type="PANTHER" id="PTHR30222">
    <property type="entry name" value="SPERMIDINE/PUTRESCINE-BINDING PERIPLASMIC PROTEIN"/>
    <property type="match status" value="1"/>
</dbReference>
<evidence type="ECO:0000256" key="4">
    <source>
        <dbReference type="ARBA" id="ARBA00022764"/>
    </source>
</evidence>
<keyword evidence="4 5" id="KW-0574">Periplasm</keyword>
<dbReference type="Gene3D" id="3.40.190.10">
    <property type="entry name" value="Periplasmic binding protein-like II"/>
    <property type="match status" value="2"/>
</dbReference>
<name>A0A6B0U6K2_9RHOB</name>
<evidence type="ECO:0000256" key="6">
    <source>
        <dbReference type="SAM" id="SignalP"/>
    </source>
</evidence>
<sequence length="362" mass="39617">MKHSVALATAIVSLATAVSAQDNVLNVYNWSDYIAEDTIEKFEAETGIKVNYDVFDSNEVLEAKMLAGNSGYDIVVPTSDFLQRQIAAGVYQKLDKSKLPNLSNMDAALMENAAAYDAGNEHAVIYMWGTTGIGYNAGMVAERLGDDAPTDSWALIFEEENAAKLADCGISMLDAPTEMLPAAMNYLGLDPQSTNKEDFEAGAALLEKVRPHVRYFHSSQYISDLANGEICVAVGWSGDVFQAQARADEAENGVEVVYEIPKEGALQWFDMMAIPADAPNPEAAHQFINFVMDAQITADITNYVWYANANEASMPLVDEEITSDTGIFPSEEAKSRLWAAKVYDAKTDRVVTRLWTKVKTGQ</sequence>
<dbReference type="PIRSF" id="PIRSF019574">
    <property type="entry name" value="Periplasmic_polyamine_BP"/>
    <property type="match status" value="1"/>
</dbReference>
<keyword evidence="3 6" id="KW-0732">Signal</keyword>
<feature type="chain" id="PRO_5025535714" description="Putrescine-binding periplasmic protein" evidence="6">
    <location>
        <begin position="21"/>
        <end position="362"/>
    </location>
</feature>
<dbReference type="GO" id="GO:0019808">
    <property type="term" value="F:polyamine binding"/>
    <property type="evidence" value="ECO:0007669"/>
    <property type="project" value="InterPro"/>
</dbReference>
<dbReference type="GO" id="GO:0042597">
    <property type="term" value="C:periplasmic space"/>
    <property type="evidence" value="ECO:0007669"/>
    <property type="project" value="UniProtKB-SubCell"/>
</dbReference>
<dbReference type="CDD" id="cd13659">
    <property type="entry name" value="PBP2_PotF"/>
    <property type="match status" value="1"/>
</dbReference>
<comment type="function">
    <text evidence="5">Required for the activity of the bacterial periplasmic transport system of putrescine.</text>
</comment>
<evidence type="ECO:0000256" key="1">
    <source>
        <dbReference type="ARBA" id="ARBA00004418"/>
    </source>
</evidence>
<gene>
    <name evidence="7" type="ORF">GSH16_13700</name>
</gene>
<organism evidence="7 8">
    <name type="scientific">Oceanomicrobium pacificus</name>
    <dbReference type="NCBI Taxonomy" id="2692916"/>
    <lineage>
        <taxon>Bacteria</taxon>
        <taxon>Pseudomonadati</taxon>
        <taxon>Pseudomonadota</taxon>
        <taxon>Alphaproteobacteria</taxon>
        <taxon>Rhodobacterales</taxon>
        <taxon>Paracoccaceae</taxon>
        <taxon>Oceanomicrobium</taxon>
    </lineage>
</organism>
<comment type="caution">
    <text evidence="7">The sequence shown here is derived from an EMBL/GenBank/DDBJ whole genome shotgun (WGS) entry which is preliminary data.</text>
</comment>